<evidence type="ECO:0000256" key="1">
    <source>
        <dbReference type="ARBA" id="ARBA00022676"/>
    </source>
</evidence>
<dbReference type="GO" id="GO:0005829">
    <property type="term" value="C:cytosol"/>
    <property type="evidence" value="ECO:0007669"/>
    <property type="project" value="TreeGrafter"/>
</dbReference>
<dbReference type="PANTHER" id="PTHR30160:SF1">
    <property type="entry name" value="LIPOPOLYSACCHARIDE 1,2-N-ACETYLGLUCOSAMINETRANSFERASE-RELATED"/>
    <property type="match status" value="1"/>
</dbReference>
<dbReference type="GO" id="GO:0008713">
    <property type="term" value="F:ADP-heptose-lipopolysaccharide heptosyltransferase activity"/>
    <property type="evidence" value="ECO:0007669"/>
    <property type="project" value="TreeGrafter"/>
</dbReference>
<dbReference type="AlphaFoldDB" id="A0AAU9ELM7"/>
<dbReference type="EMBL" id="AP028679">
    <property type="protein sequence ID" value="BEQ12940.1"/>
    <property type="molecule type" value="Genomic_DNA"/>
</dbReference>
<keyword evidence="4" id="KW-1185">Reference proteome</keyword>
<keyword evidence="1" id="KW-0328">Glycosyltransferase</keyword>
<dbReference type="KEGG" id="dmp:FAK_00060"/>
<dbReference type="InterPro" id="IPR002201">
    <property type="entry name" value="Glyco_trans_9"/>
</dbReference>
<dbReference type="GO" id="GO:0009244">
    <property type="term" value="P:lipopolysaccharide core region biosynthetic process"/>
    <property type="evidence" value="ECO:0007669"/>
    <property type="project" value="TreeGrafter"/>
</dbReference>
<organism evidence="3 4">
    <name type="scientific">Desulfoferula mesophila</name>
    <dbReference type="NCBI Taxonomy" id="3058419"/>
    <lineage>
        <taxon>Bacteria</taxon>
        <taxon>Pseudomonadati</taxon>
        <taxon>Thermodesulfobacteriota</taxon>
        <taxon>Desulfarculia</taxon>
        <taxon>Desulfarculales</taxon>
        <taxon>Desulfarculaceae</taxon>
        <taxon>Desulfoferula</taxon>
    </lineage>
</organism>
<proteinExistence type="predicted"/>
<dbReference type="SUPFAM" id="SSF53756">
    <property type="entry name" value="UDP-Glycosyltransferase/glycogen phosphorylase"/>
    <property type="match status" value="1"/>
</dbReference>
<evidence type="ECO:0008006" key="5">
    <source>
        <dbReference type="Google" id="ProtNLM"/>
    </source>
</evidence>
<dbReference type="Pfam" id="PF01075">
    <property type="entry name" value="Glyco_transf_9"/>
    <property type="match status" value="1"/>
</dbReference>
<reference evidence="4" key="1">
    <citation type="journal article" date="2023" name="Arch. Microbiol.">
        <title>Desulfoferula mesophilus gen. nov. sp. nov., a mesophilic sulfate-reducing bacterium isolated from a brackish lake sediment.</title>
        <authorList>
            <person name="Watanabe T."/>
            <person name="Yabe T."/>
            <person name="Tsuji J.M."/>
            <person name="Fukui M."/>
        </authorList>
    </citation>
    <scope>NUCLEOTIDE SEQUENCE [LARGE SCALE GENOMIC DNA]</scope>
    <source>
        <strain evidence="4">12FAK</strain>
    </source>
</reference>
<dbReference type="Proteomes" id="UP001366166">
    <property type="component" value="Chromosome"/>
</dbReference>
<dbReference type="PANTHER" id="PTHR30160">
    <property type="entry name" value="TETRAACYLDISACCHARIDE 4'-KINASE-RELATED"/>
    <property type="match status" value="1"/>
</dbReference>
<evidence type="ECO:0000256" key="2">
    <source>
        <dbReference type="ARBA" id="ARBA00022679"/>
    </source>
</evidence>
<keyword evidence="2" id="KW-0808">Transferase</keyword>
<dbReference type="CDD" id="cd03789">
    <property type="entry name" value="GT9_LPS_heptosyltransferase"/>
    <property type="match status" value="1"/>
</dbReference>
<dbReference type="InterPro" id="IPR051199">
    <property type="entry name" value="LPS_LOS_Heptosyltrfase"/>
</dbReference>
<dbReference type="Gene3D" id="3.40.50.2000">
    <property type="entry name" value="Glycogen Phosphorylase B"/>
    <property type="match status" value="2"/>
</dbReference>
<protein>
    <recommendedName>
        <fullName evidence="5">ADP-heptose:LPS heptosyltransferase</fullName>
    </recommendedName>
</protein>
<sequence>MIRRLKKWLRSSIYVAIRLLVLPRARISEKSLLLVRVDFIGDYVLFRNFIKALRCDPRYRGYHFTFLGNASYKDLFENLDAKFFDHALWLDPARFNQDFVYRFKTLWMITRRGFEVVISPVYSRNFWVVDHIVHLVRAREKIGSAGDLTNINKRRKKISDAYYTRLVPATQGVIFEFQRNREFFQGLLGKAMAVDRPRIDLAPSKAGFDLFEKYALLFIGGSSPAKKSRLANYIRIGRYLAEVHGLDVVFCGGPDDMADLVAAPIDQEARFINLVGLTTLWELASVMVKAHLLLSNDTMAPHLAAALGLDKIFVVDRGDLYGRCLPYPPEISRRVRLICHPEITRDPQAFRARANSYGYVNRLDINLISPEMVIERIDEALRERESTAARECRVA</sequence>
<evidence type="ECO:0000313" key="3">
    <source>
        <dbReference type="EMBL" id="BEQ12940.1"/>
    </source>
</evidence>
<name>A0AAU9ELM7_9BACT</name>
<dbReference type="RefSeq" id="WP_338603994.1">
    <property type="nucleotide sequence ID" value="NZ_AP028679.1"/>
</dbReference>
<gene>
    <name evidence="3" type="ORF">FAK_00060</name>
</gene>
<accession>A0AAU9ELM7</accession>
<evidence type="ECO:0000313" key="4">
    <source>
        <dbReference type="Proteomes" id="UP001366166"/>
    </source>
</evidence>